<dbReference type="NCBIfam" id="NF046062">
    <property type="entry name" value="citrull_CtlX"/>
    <property type="match status" value="1"/>
</dbReference>
<reference evidence="1" key="2">
    <citation type="submission" date="2020-09" db="EMBL/GenBank/DDBJ databases">
        <authorList>
            <person name="Sun Q."/>
            <person name="Ohkuma M."/>
        </authorList>
    </citation>
    <scope>NUCLEOTIDE SEQUENCE</scope>
    <source>
        <strain evidence="1">JCM 30078</strain>
    </source>
</reference>
<keyword evidence="2" id="KW-1185">Reference proteome</keyword>
<evidence type="ECO:0000313" key="1">
    <source>
        <dbReference type="EMBL" id="GGJ85421.1"/>
    </source>
</evidence>
<dbReference type="Gene3D" id="3.75.10.10">
    <property type="entry name" value="L-arginine/glycine Amidinotransferase, Chain A"/>
    <property type="match status" value="1"/>
</dbReference>
<name>A0A917UU59_9PSED</name>
<sequence length="308" mass="34305">MQTTSTVLMVRPARFSFNPDTAGNNAFQHDDLPADHVSEQAVREFDAYFDALRAHGVTVEVVQDRAQPHTPDSIFPNNGFSTHPDGLLVLYPMQGENRRLERGKGAIERLARDYEVSRTWDFTPEEADGRYLEGTGSLVLDHEARVAYACRSVRTHDALLDTFAAQMDFRVVAFDAHDARGVPVYHTNVMMSVGRTLAPVCLDAIGDLWQRSVVREGLENADKQVLPLTLAQLDGFAGNMLEIQGGRGQPLLVMSRSAWHCLDTWQRTLIERHAEPLVVTLDTIERVGGGSARCMLAEIRLPRKAVRA</sequence>
<reference evidence="1" key="1">
    <citation type="journal article" date="2014" name="Int. J. Syst. Evol. Microbiol.">
        <title>Complete genome sequence of Corynebacterium casei LMG S-19264T (=DSM 44701T), isolated from a smear-ripened cheese.</title>
        <authorList>
            <consortium name="US DOE Joint Genome Institute (JGI-PGF)"/>
            <person name="Walter F."/>
            <person name="Albersmeier A."/>
            <person name="Kalinowski J."/>
            <person name="Ruckert C."/>
        </authorList>
    </citation>
    <scope>NUCLEOTIDE SEQUENCE</scope>
    <source>
        <strain evidence="1">JCM 30078</strain>
    </source>
</reference>
<dbReference type="InterPro" id="IPR014541">
    <property type="entry name" value="Amdntrnsf_FN0238"/>
</dbReference>
<evidence type="ECO:0008006" key="3">
    <source>
        <dbReference type="Google" id="ProtNLM"/>
    </source>
</evidence>
<dbReference type="RefSeq" id="WP_188981990.1">
    <property type="nucleotide sequence ID" value="NZ_BMPO01000002.1"/>
</dbReference>
<dbReference type="Proteomes" id="UP000635983">
    <property type="component" value="Unassembled WGS sequence"/>
</dbReference>
<evidence type="ECO:0000313" key="2">
    <source>
        <dbReference type="Proteomes" id="UP000635983"/>
    </source>
</evidence>
<organism evidence="1 2">
    <name type="scientific">Pseudomonas matsuisoli</name>
    <dbReference type="NCBI Taxonomy" id="1515666"/>
    <lineage>
        <taxon>Bacteria</taxon>
        <taxon>Pseudomonadati</taxon>
        <taxon>Pseudomonadota</taxon>
        <taxon>Gammaproteobacteria</taxon>
        <taxon>Pseudomonadales</taxon>
        <taxon>Pseudomonadaceae</taxon>
        <taxon>Pseudomonas</taxon>
    </lineage>
</organism>
<protein>
    <recommendedName>
        <fullName evidence="3">Amidinotransferase</fullName>
    </recommendedName>
</protein>
<accession>A0A917UU59</accession>
<comment type="caution">
    <text evidence="1">The sequence shown here is derived from an EMBL/GenBank/DDBJ whole genome shotgun (WGS) entry which is preliminary data.</text>
</comment>
<dbReference type="PANTHER" id="PTHR43224:SF1">
    <property type="entry name" value="AMIDINOTRANSFERASE"/>
    <property type="match status" value="1"/>
</dbReference>
<dbReference type="SUPFAM" id="SSF55909">
    <property type="entry name" value="Pentein"/>
    <property type="match status" value="1"/>
</dbReference>
<dbReference type="PANTHER" id="PTHR43224">
    <property type="entry name" value="AMIDINOTRANSFERASE"/>
    <property type="match status" value="1"/>
</dbReference>
<dbReference type="EMBL" id="BMPO01000002">
    <property type="protein sequence ID" value="GGJ85421.1"/>
    <property type="molecule type" value="Genomic_DNA"/>
</dbReference>
<proteinExistence type="predicted"/>
<gene>
    <name evidence="1" type="ORF">GCM10009304_09330</name>
</gene>
<dbReference type="Pfam" id="PF19420">
    <property type="entry name" value="DDAH_eukar"/>
    <property type="match status" value="1"/>
</dbReference>
<dbReference type="PIRSF" id="PIRSF028188">
    <property type="entry name" value="Amdntrnsf_FN0238"/>
    <property type="match status" value="1"/>
</dbReference>
<dbReference type="AlphaFoldDB" id="A0A917UU59"/>